<feature type="chain" id="PRO_5046891780" description="Helicase C-terminal domain-containing protein" evidence="1">
    <location>
        <begin position="21"/>
        <end position="257"/>
    </location>
</feature>
<comment type="caution">
    <text evidence="3">The sequence shown here is derived from an EMBL/GenBank/DDBJ whole genome shotgun (WGS) entry which is preliminary data.</text>
</comment>
<dbReference type="PANTHER" id="PTHR14074:SF16">
    <property type="entry name" value="ANTIVIRAL INNATE IMMUNE RESPONSE RECEPTOR RIG-I"/>
    <property type="match status" value="1"/>
</dbReference>
<accession>A0ABQ5S7M7</accession>
<proteinExistence type="predicted"/>
<dbReference type="InterPro" id="IPR001650">
    <property type="entry name" value="Helicase_C-like"/>
</dbReference>
<dbReference type="PROSITE" id="PS51194">
    <property type="entry name" value="HELICASE_CTER"/>
    <property type="match status" value="1"/>
</dbReference>
<evidence type="ECO:0000313" key="4">
    <source>
        <dbReference type="Proteomes" id="UP001165090"/>
    </source>
</evidence>
<evidence type="ECO:0000259" key="2">
    <source>
        <dbReference type="PROSITE" id="PS51194"/>
    </source>
</evidence>
<dbReference type="InterPro" id="IPR027417">
    <property type="entry name" value="P-loop_NTPase"/>
</dbReference>
<reference evidence="3 4" key="1">
    <citation type="journal article" date="2023" name="IScience">
        <title>Expanded male sex-determining region conserved during the evolution of homothallism in the green alga Volvox.</title>
        <authorList>
            <person name="Yamamoto K."/>
            <person name="Matsuzaki R."/>
            <person name="Mahakham W."/>
            <person name="Heman W."/>
            <person name="Sekimoto H."/>
            <person name="Kawachi M."/>
            <person name="Minakuchi Y."/>
            <person name="Toyoda A."/>
            <person name="Nozaki H."/>
        </authorList>
    </citation>
    <scope>NUCLEOTIDE SEQUENCE [LARGE SCALE GENOMIC DNA]</scope>
    <source>
        <strain evidence="3 4">NIES-4468</strain>
    </source>
</reference>
<dbReference type="SUPFAM" id="SSF52540">
    <property type="entry name" value="P-loop containing nucleoside triphosphate hydrolases"/>
    <property type="match status" value="1"/>
</dbReference>
<protein>
    <recommendedName>
        <fullName evidence="2">Helicase C-terminal domain-containing protein</fullName>
    </recommendedName>
</protein>
<organism evidence="3 4">
    <name type="scientific">Volvox africanus</name>
    <dbReference type="NCBI Taxonomy" id="51714"/>
    <lineage>
        <taxon>Eukaryota</taxon>
        <taxon>Viridiplantae</taxon>
        <taxon>Chlorophyta</taxon>
        <taxon>core chlorophytes</taxon>
        <taxon>Chlorophyceae</taxon>
        <taxon>CS clade</taxon>
        <taxon>Chlamydomonadales</taxon>
        <taxon>Volvocaceae</taxon>
        <taxon>Volvox</taxon>
    </lineage>
</organism>
<feature type="signal peptide" evidence="1">
    <location>
        <begin position="1"/>
        <end position="20"/>
    </location>
</feature>
<dbReference type="EMBL" id="BSDZ01000024">
    <property type="protein sequence ID" value="GLI65664.1"/>
    <property type="molecule type" value="Genomic_DNA"/>
</dbReference>
<keyword evidence="1" id="KW-0732">Signal</keyword>
<feature type="domain" description="Helicase C-terminal" evidence="2">
    <location>
        <begin position="74"/>
        <end position="245"/>
    </location>
</feature>
<dbReference type="Gene3D" id="3.40.50.300">
    <property type="entry name" value="P-loop containing nucleotide triphosphate hydrolases"/>
    <property type="match status" value="2"/>
</dbReference>
<dbReference type="InterPro" id="IPR051363">
    <property type="entry name" value="RLR_Helicase"/>
</dbReference>
<keyword evidence="4" id="KW-1185">Reference proteome</keyword>
<name>A0ABQ5S7M7_9CHLO</name>
<gene>
    <name evidence="3" type="ORF">VaNZ11_009267</name>
</gene>
<dbReference type="Proteomes" id="UP001165090">
    <property type="component" value="Unassembled WGS sequence"/>
</dbReference>
<evidence type="ECO:0000313" key="3">
    <source>
        <dbReference type="EMBL" id="GLI65664.1"/>
    </source>
</evidence>
<dbReference type="PANTHER" id="PTHR14074">
    <property type="entry name" value="HELICASE WITH DEATH DOMAIN-RELATED"/>
    <property type="match status" value="1"/>
</dbReference>
<sequence length="257" mass="29023">MHHTITMWRIILSIVPIVLGIVLVLACGGAADEPAGVSYYSTYSWWAWTCLSSPLSLRPTQPYGQETTFPKFWALLQYLQRYRHKPSFHGIVFVRTRQAVFHVADKIRRAAQLQFVEVLELIGHNNASRRRGLSLEEDRHGRGMTDSQQHLVIGIFKEPGRKVLVATSAAEEGLDVASCEFVVRYNAAATGIQLLQSRGRARQRAAEFCTILQEGTQDVELHNKSRMEEANMHLWQRNFAESAVRRLSAAHGAAEQI</sequence>
<dbReference type="SMART" id="SM00490">
    <property type="entry name" value="HELICc"/>
    <property type="match status" value="1"/>
</dbReference>
<dbReference type="Pfam" id="PF00271">
    <property type="entry name" value="Helicase_C"/>
    <property type="match status" value="1"/>
</dbReference>
<evidence type="ECO:0000256" key="1">
    <source>
        <dbReference type="SAM" id="SignalP"/>
    </source>
</evidence>